<dbReference type="AlphaFoldDB" id="A0A9N8HG92"/>
<dbReference type="InterPro" id="IPR008334">
    <property type="entry name" value="5'-Nucleotdase_C"/>
</dbReference>
<keyword evidence="12" id="KW-1185">Reference proteome</keyword>
<dbReference type="GO" id="GO:0009166">
    <property type="term" value="P:nucleotide catabolic process"/>
    <property type="evidence" value="ECO:0007669"/>
    <property type="project" value="InterPro"/>
</dbReference>
<dbReference type="Pfam" id="PF02872">
    <property type="entry name" value="5_nucleotid_C"/>
    <property type="match status" value="1"/>
</dbReference>
<protein>
    <submittedName>
        <fullName evidence="11">Metabotropic glutamate receptor-like protein</fullName>
    </submittedName>
</protein>
<comment type="caution">
    <text evidence="11">The sequence shown here is derived from an EMBL/GenBank/DDBJ whole genome shotgun (WGS) entry which is preliminary data.</text>
</comment>
<dbReference type="Proteomes" id="UP001153069">
    <property type="component" value="Unassembled WGS sequence"/>
</dbReference>
<feature type="transmembrane region" description="Helical" evidence="9">
    <location>
        <begin position="711"/>
        <end position="732"/>
    </location>
</feature>
<keyword evidence="4" id="KW-0297">G-protein coupled receptor</keyword>
<dbReference type="GO" id="GO:0016787">
    <property type="term" value="F:hydrolase activity"/>
    <property type="evidence" value="ECO:0007669"/>
    <property type="project" value="InterPro"/>
</dbReference>
<evidence type="ECO:0000256" key="6">
    <source>
        <dbReference type="ARBA" id="ARBA00023170"/>
    </source>
</evidence>
<sequence>MVHAFGQVNASSHTTAGAQGTASTTSHKVEQRPQCWVPVILYYHTDTASDWFAYFVEEMLEAPNRPAVILDAGGNEVDDYSTPVRLNSTAHEKRDVWLHSYITNSETYWQHQITINTTAQPPVVTNVSAVFVESIADLPEEYKKDTLYQNQIRLLRQFANEAIEHDVVVGTALAMPTQRVGPYIRCLGGECEAGNLFANAMQWEAQTDIAFLASGGLRGNGWEAGPVHLSEIWGMLPFPNTICTGTMSGVSLFNILEYSIRTATFEKHQSDQAARLLQVAGLKITYNNKLPYGSSRLLAVDVWNQKQGKWKSLSPTRLYTFASSSYECGEYQPYPMLTGTDGSFSIQGEMGGTIGEKLVQDAVRDYLENLSQPYNTTLEGRITGVASEEAILDFLELEEDCGASEFYSMNHRLCMPCPDARHVAFSDELVQFKYQLGRAISLEAVDNELRAMSENDNTTSVPNADQDDSGLVARILLVNRELSNFTVIPKLIPSWLQMVPVSENGVSIQGVIIAEGQNYLLESGARLALNLIATPSKVTGMVGTVVGTVAVRVLADDAINTDPGMTRCDEFGEDVTFDAALTILPQEELNHLGDIRFMGLALMAIVMATSVGFALFVFVYRETRILKTMQPVFLMAICLGIFIMSSTILPLSFDDGIISPEQCSQMCISQPWLFSIGCTILFSVLFSKLWRINRLLHAPRFERLMVTEKDVMGPFLVLFTANVALLLTWTLVDPLQWTRRPVEDEPWKTYGSCSSNGIGYVFMGLIGLLLLTALLMACYQAYKARDISDEFSEGKNLGLALFTWIQVMLLGGPTLFLVDQENFTARFFIEVGLIAALGASMLLFIFVPLVKGVMELKKQPPGGTNHQSNHISGDRQQSMAVSGFPTSFESTNGVGAVSSRAAINPVRVRNMSASMREDIDTTEDPMHP</sequence>
<organism evidence="11 12">
    <name type="scientific">Seminavis robusta</name>
    <dbReference type="NCBI Taxonomy" id="568900"/>
    <lineage>
        <taxon>Eukaryota</taxon>
        <taxon>Sar</taxon>
        <taxon>Stramenopiles</taxon>
        <taxon>Ochrophyta</taxon>
        <taxon>Bacillariophyta</taxon>
        <taxon>Bacillariophyceae</taxon>
        <taxon>Bacillariophycidae</taxon>
        <taxon>Naviculales</taxon>
        <taxon>Naviculaceae</taxon>
        <taxon>Seminavis</taxon>
    </lineage>
</organism>
<evidence type="ECO:0000256" key="3">
    <source>
        <dbReference type="ARBA" id="ARBA00022989"/>
    </source>
</evidence>
<dbReference type="OrthoDB" id="48782at2759"/>
<feature type="transmembrane region" description="Helical" evidence="9">
    <location>
        <begin position="799"/>
        <end position="818"/>
    </location>
</feature>
<evidence type="ECO:0000256" key="2">
    <source>
        <dbReference type="ARBA" id="ARBA00022692"/>
    </source>
</evidence>
<dbReference type="PROSITE" id="PS50259">
    <property type="entry name" value="G_PROTEIN_RECEP_F3_4"/>
    <property type="match status" value="1"/>
</dbReference>
<dbReference type="SUPFAM" id="SSF55816">
    <property type="entry name" value="5'-nucleotidase (syn. UDP-sugar hydrolase), C-terminal domain"/>
    <property type="match status" value="1"/>
</dbReference>
<feature type="transmembrane region" description="Helical" evidence="9">
    <location>
        <begin position="672"/>
        <end position="690"/>
    </location>
</feature>
<dbReference type="InterPro" id="IPR036907">
    <property type="entry name" value="5'-Nucleotdase_C_sf"/>
</dbReference>
<proteinExistence type="predicted"/>
<keyword evidence="6 11" id="KW-0675">Receptor</keyword>
<evidence type="ECO:0000313" key="12">
    <source>
        <dbReference type="Proteomes" id="UP001153069"/>
    </source>
</evidence>
<keyword evidence="3 9" id="KW-1133">Transmembrane helix</keyword>
<gene>
    <name evidence="11" type="ORF">SEMRO_620_G176580.1</name>
</gene>
<keyword evidence="7" id="KW-0325">Glycoprotein</keyword>
<keyword evidence="2 9" id="KW-0812">Transmembrane</keyword>
<dbReference type="GO" id="GO:0038039">
    <property type="term" value="C:G protein-coupled receptor heterodimeric complex"/>
    <property type="evidence" value="ECO:0007669"/>
    <property type="project" value="TreeGrafter"/>
</dbReference>
<evidence type="ECO:0000256" key="9">
    <source>
        <dbReference type="SAM" id="Phobius"/>
    </source>
</evidence>
<evidence type="ECO:0000256" key="8">
    <source>
        <dbReference type="ARBA" id="ARBA00023224"/>
    </source>
</evidence>
<dbReference type="Pfam" id="PF00003">
    <property type="entry name" value="7tm_3"/>
    <property type="match status" value="1"/>
</dbReference>
<dbReference type="PANTHER" id="PTHR10519:SF20">
    <property type="entry name" value="G-PROTEIN COUPLED RECEPTOR 156-RELATED"/>
    <property type="match status" value="1"/>
</dbReference>
<comment type="subcellular location">
    <subcellularLocation>
        <location evidence="1">Membrane</location>
        <topology evidence="1">Multi-pass membrane protein</topology>
    </subcellularLocation>
</comment>
<evidence type="ECO:0000256" key="1">
    <source>
        <dbReference type="ARBA" id="ARBA00004141"/>
    </source>
</evidence>
<keyword evidence="8" id="KW-0807">Transducer</keyword>
<keyword evidence="5 9" id="KW-0472">Membrane</keyword>
<evidence type="ECO:0000256" key="4">
    <source>
        <dbReference type="ARBA" id="ARBA00023040"/>
    </source>
</evidence>
<name>A0A9N8HG92_9STRA</name>
<evidence type="ECO:0000256" key="5">
    <source>
        <dbReference type="ARBA" id="ARBA00023136"/>
    </source>
</evidence>
<feature type="transmembrane region" description="Helical" evidence="9">
    <location>
        <begin position="597"/>
        <end position="620"/>
    </location>
</feature>
<evidence type="ECO:0000256" key="7">
    <source>
        <dbReference type="ARBA" id="ARBA00023180"/>
    </source>
</evidence>
<accession>A0A9N8HG92</accession>
<dbReference type="CDD" id="cd15047">
    <property type="entry name" value="7tmC_GABA-B-like"/>
    <property type="match status" value="1"/>
</dbReference>
<feature type="domain" description="G-protein coupled receptors family 3 profile" evidence="10">
    <location>
        <begin position="667"/>
        <end position="848"/>
    </location>
</feature>
<reference evidence="11" key="1">
    <citation type="submission" date="2020-06" db="EMBL/GenBank/DDBJ databases">
        <authorList>
            <consortium name="Plant Systems Biology data submission"/>
        </authorList>
    </citation>
    <scope>NUCLEOTIDE SEQUENCE</scope>
    <source>
        <strain evidence="11">D6</strain>
    </source>
</reference>
<dbReference type="EMBL" id="CAICTM010000619">
    <property type="protein sequence ID" value="CAB9513893.1"/>
    <property type="molecule type" value="Genomic_DNA"/>
</dbReference>
<dbReference type="InterPro" id="IPR017978">
    <property type="entry name" value="GPCR_3_C"/>
</dbReference>
<dbReference type="GO" id="GO:0004965">
    <property type="term" value="F:G protein-coupled GABA receptor activity"/>
    <property type="evidence" value="ECO:0007669"/>
    <property type="project" value="InterPro"/>
</dbReference>
<feature type="transmembrane region" description="Helical" evidence="9">
    <location>
        <begin position="632"/>
        <end position="652"/>
    </location>
</feature>
<evidence type="ECO:0000313" key="11">
    <source>
        <dbReference type="EMBL" id="CAB9513893.1"/>
    </source>
</evidence>
<dbReference type="InterPro" id="IPR002455">
    <property type="entry name" value="GPCR3_GABA-B"/>
</dbReference>
<feature type="transmembrane region" description="Helical" evidence="9">
    <location>
        <begin position="824"/>
        <end position="850"/>
    </location>
</feature>
<feature type="transmembrane region" description="Helical" evidence="9">
    <location>
        <begin position="757"/>
        <end position="779"/>
    </location>
</feature>
<dbReference type="PANTHER" id="PTHR10519">
    <property type="entry name" value="GABA-B RECEPTOR"/>
    <property type="match status" value="1"/>
</dbReference>
<evidence type="ECO:0000259" key="10">
    <source>
        <dbReference type="PROSITE" id="PS50259"/>
    </source>
</evidence>
<dbReference type="Gene3D" id="3.90.780.10">
    <property type="entry name" value="5'-Nucleotidase, C-terminal domain"/>
    <property type="match status" value="1"/>
</dbReference>